<dbReference type="Pfam" id="PF18818">
    <property type="entry name" value="MPTase-PolyVal"/>
    <property type="match status" value="1"/>
</dbReference>
<comment type="caution">
    <text evidence="4">The sequence shown here is derived from an EMBL/GenBank/DDBJ whole genome shotgun (WGS) entry which is preliminary data.</text>
</comment>
<dbReference type="EMBL" id="AYYO01000001">
    <property type="protein sequence ID" value="KRM56654.1"/>
    <property type="molecule type" value="Genomic_DNA"/>
</dbReference>
<keyword evidence="5" id="KW-1185">Reference proteome</keyword>
<dbReference type="STRING" id="1291052.FC18_GL001787"/>
<dbReference type="InterPro" id="IPR013610">
    <property type="entry name" value="ArdC_N"/>
</dbReference>
<feature type="compositionally biased region" description="Polar residues" evidence="1">
    <location>
        <begin position="344"/>
        <end position="358"/>
    </location>
</feature>
<feature type="compositionally biased region" description="Basic and acidic residues" evidence="1">
    <location>
        <begin position="8"/>
        <end position="23"/>
    </location>
</feature>
<feature type="domain" description="N-terminal" evidence="2">
    <location>
        <begin position="34"/>
        <end position="146"/>
    </location>
</feature>
<evidence type="ECO:0000313" key="4">
    <source>
        <dbReference type="EMBL" id="KRM56654.1"/>
    </source>
</evidence>
<evidence type="ECO:0000256" key="1">
    <source>
        <dbReference type="SAM" id="MobiDB-lite"/>
    </source>
</evidence>
<dbReference type="PATRIC" id="fig|1291052.5.peg.1840"/>
<feature type="region of interest" description="Disordered" evidence="1">
    <location>
        <begin position="1"/>
        <end position="23"/>
    </location>
</feature>
<name>A0A0R1ZNW1_9LACO</name>
<gene>
    <name evidence="4" type="ORF">FC18_GL001787</name>
</gene>
<reference evidence="4 5" key="1">
    <citation type="journal article" date="2015" name="Genome Announc.">
        <title>Expanding the biotechnology potential of lactobacilli through comparative genomics of 213 strains and associated genera.</title>
        <authorList>
            <person name="Sun Z."/>
            <person name="Harris H.M."/>
            <person name="McCann A."/>
            <person name="Guo C."/>
            <person name="Argimon S."/>
            <person name="Zhang W."/>
            <person name="Yang X."/>
            <person name="Jeffery I.B."/>
            <person name="Cooney J.C."/>
            <person name="Kagawa T.F."/>
            <person name="Liu W."/>
            <person name="Song Y."/>
            <person name="Salvetti E."/>
            <person name="Wrobel A."/>
            <person name="Rasinkangas P."/>
            <person name="Parkhill J."/>
            <person name="Rea M.C."/>
            <person name="O'Sullivan O."/>
            <person name="Ritari J."/>
            <person name="Douillard F.P."/>
            <person name="Paul Ross R."/>
            <person name="Yang R."/>
            <person name="Briner A.E."/>
            <person name="Felis G.E."/>
            <person name="de Vos W.M."/>
            <person name="Barrangou R."/>
            <person name="Klaenhammer T.R."/>
            <person name="Caufield P.W."/>
            <person name="Cui Y."/>
            <person name="Zhang H."/>
            <person name="O'Toole P.W."/>
        </authorList>
    </citation>
    <scope>NUCLEOTIDE SEQUENCE [LARGE SCALE GENOMIC DNA]</scope>
    <source>
        <strain evidence="4 5">DSM 20505</strain>
    </source>
</reference>
<dbReference type="AlphaFoldDB" id="A0A0R1ZNW1"/>
<protein>
    <submittedName>
        <fullName evidence="4">Uncharacterized protein</fullName>
    </submittedName>
</protein>
<accession>A0A0R1ZNW1</accession>
<feature type="domain" description="Polyvalent protein metallopeptidase" evidence="3">
    <location>
        <begin position="230"/>
        <end position="310"/>
    </location>
</feature>
<proteinExistence type="predicted"/>
<dbReference type="RefSeq" id="WP_054679324.1">
    <property type="nucleotide sequence ID" value="NZ_AYYO01000001.1"/>
</dbReference>
<dbReference type="InterPro" id="IPR041459">
    <property type="entry name" value="MPTase-PolyVal"/>
</dbReference>
<dbReference type="Proteomes" id="UP000051679">
    <property type="component" value="Unassembled WGS sequence"/>
</dbReference>
<evidence type="ECO:0000313" key="5">
    <source>
        <dbReference type="Proteomes" id="UP000051679"/>
    </source>
</evidence>
<dbReference type="Pfam" id="PF08401">
    <property type="entry name" value="ArdcN"/>
    <property type="match status" value="1"/>
</dbReference>
<dbReference type="GO" id="GO:0003697">
    <property type="term" value="F:single-stranded DNA binding"/>
    <property type="evidence" value="ECO:0007669"/>
    <property type="project" value="InterPro"/>
</dbReference>
<organism evidence="4 5">
    <name type="scientific">Lacticaseibacillus sharpeae JCM 1186 = DSM 20505</name>
    <dbReference type="NCBI Taxonomy" id="1291052"/>
    <lineage>
        <taxon>Bacteria</taxon>
        <taxon>Bacillati</taxon>
        <taxon>Bacillota</taxon>
        <taxon>Bacilli</taxon>
        <taxon>Lactobacillales</taxon>
        <taxon>Lactobacillaceae</taxon>
        <taxon>Lacticaseibacillus</taxon>
    </lineage>
</organism>
<evidence type="ECO:0000259" key="2">
    <source>
        <dbReference type="Pfam" id="PF08401"/>
    </source>
</evidence>
<evidence type="ECO:0000259" key="3">
    <source>
        <dbReference type="Pfam" id="PF18818"/>
    </source>
</evidence>
<dbReference type="OrthoDB" id="9803716at2"/>
<sequence length="375" mass="41852">MATYKKSYSAEEKKQRAEKAAKELDEVTKKAMPLIRMDQRTPEQRIEMLDFMSKMYHYSPTNMAMIKSQYEGALFVGSFASWKAKGFPVASGQHGEMIRVYTPIKYRKEPNGQRTPFSRLSQAERAAAIANKAVDEVPFYGRGYVFDITQTKAEPKDYPKLYPNRPFDMHADNPEEVKVVKKTLQQEIQNMGIKLLKESEYPDSLGAAKGVTLYGPQNKPFAIVMSDRVNDAEYTATLIHELAHAKLHSAEGMGTSKFWSNQKISDKDVRGLKELQAELTSYVVAKGVGIDTTERAMPYIHDWTKGIDLDSKGNDDFQVELLNDVQGVSKGLLSKIDDNLSVSRGQTQTQTAAKNTVKSAGRAAAVNSARGMGRA</sequence>
<feature type="region of interest" description="Disordered" evidence="1">
    <location>
        <begin position="344"/>
        <end position="375"/>
    </location>
</feature>